<dbReference type="PATRIC" id="fig|1321820.3.peg.885"/>
<evidence type="ECO:0000313" key="1">
    <source>
        <dbReference type="EMBL" id="ERK58004.1"/>
    </source>
</evidence>
<comment type="caution">
    <text evidence="1">The sequence shown here is derived from an EMBL/GenBank/DDBJ whole genome shotgun (WGS) entry which is preliminary data.</text>
</comment>
<organism evidence="1 2">
    <name type="scientific">Gemella bergeri ATCC 700627</name>
    <dbReference type="NCBI Taxonomy" id="1321820"/>
    <lineage>
        <taxon>Bacteria</taxon>
        <taxon>Bacillati</taxon>
        <taxon>Bacillota</taxon>
        <taxon>Bacilli</taxon>
        <taxon>Bacillales</taxon>
        <taxon>Gemellaceae</taxon>
        <taxon>Gemella</taxon>
    </lineage>
</organism>
<keyword evidence="2" id="KW-1185">Reference proteome</keyword>
<evidence type="ECO:0000313" key="2">
    <source>
        <dbReference type="Proteomes" id="UP000016637"/>
    </source>
</evidence>
<accession>U2QP89</accession>
<sequence>MKSRADYFRKRRETRKQFNVAVDRNKIEIFEKILKEKKLTKAKWLNEKIDEEIKKD</sequence>
<dbReference type="HOGENOM" id="CLU_211411_0_0_9"/>
<dbReference type="RefSeq" id="WP_021753566.1">
    <property type="nucleotide sequence ID" value="NZ_KI271873.1"/>
</dbReference>
<proteinExistence type="predicted"/>
<dbReference type="AlphaFoldDB" id="U2QP89"/>
<reference evidence="1 2" key="1">
    <citation type="submission" date="2013-08" db="EMBL/GenBank/DDBJ databases">
        <authorList>
            <person name="Weinstock G."/>
            <person name="Sodergren E."/>
            <person name="Wylie T."/>
            <person name="Fulton L."/>
            <person name="Fulton R."/>
            <person name="Fronick C."/>
            <person name="O'Laughlin M."/>
            <person name="Godfrey J."/>
            <person name="Miner T."/>
            <person name="Herter B."/>
            <person name="Appelbaum E."/>
            <person name="Cordes M."/>
            <person name="Lek S."/>
            <person name="Wollam A."/>
            <person name="Pepin K.H."/>
            <person name="Palsikar V.B."/>
            <person name="Mitreva M."/>
            <person name="Wilson R.K."/>
        </authorList>
    </citation>
    <scope>NUCLEOTIDE SEQUENCE [LARGE SCALE GENOMIC DNA]</scope>
    <source>
        <strain evidence="1 2">ATCC 700627</strain>
    </source>
</reference>
<name>U2QP89_9BACL</name>
<gene>
    <name evidence="1" type="ORF">HMPREF1983_00910</name>
</gene>
<dbReference type="EMBL" id="AWVP01000058">
    <property type="protein sequence ID" value="ERK58004.1"/>
    <property type="molecule type" value="Genomic_DNA"/>
</dbReference>
<protein>
    <submittedName>
        <fullName evidence="1">Uncharacterized protein</fullName>
    </submittedName>
</protein>
<dbReference type="Proteomes" id="UP000016637">
    <property type="component" value="Unassembled WGS sequence"/>
</dbReference>